<evidence type="ECO:0000256" key="2">
    <source>
        <dbReference type="ARBA" id="ARBA00006197"/>
    </source>
</evidence>
<dbReference type="InterPro" id="IPR013625">
    <property type="entry name" value="PTB"/>
</dbReference>
<feature type="region of interest" description="Disordered" evidence="7">
    <location>
        <begin position="652"/>
        <end position="700"/>
    </location>
</feature>
<organism evidence="9 10">
    <name type="scientific">Xyrichtys novacula</name>
    <name type="common">Pearly razorfish</name>
    <name type="synonym">Hemipteronotus novacula</name>
    <dbReference type="NCBI Taxonomy" id="13765"/>
    <lineage>
        <taxon>Eukaryota</taxon>
        <taxon>Metazoa</taxon>
        <taxon>Chordata</taxon>
        <taxon>Craniata</taxon>
        <taxon>Vertebrata</taxon>
        <taxon>Euteleostomi</taxon>
        <taxon>Actinopterygii</taxon>
        <taxon>Neopterygii</taxon>
        <taxon>Teleostei</taxon>
        <taxon>Neoteleostei</taxon>
        <taxon>Acanthomorphata</taxon>
        <taxon>Eupercaria</taxon>
        <taxon>Labriformes</taxon>
        <taxon>Labridae</taxon>
        <taxon>Xyrichtys</taxon>
    </lineage>
</organism>
<gene>
    <name evidence="9" type="ORF">XNOV1_A017370</name>
</gene>
<keyword evidence="5" id="KW-0597">Phosphoprotein</keyword>
<dbReference type="EMBL" id="OY660885">
    <property type="protein sequence ID" value="CAJ1085364.1"/>
    <property type="molecule type" value="Genomic_DNA"/>
</dbReference>
<protein>
    <submittedName>
        <fullName evidence="9">Epidermal growth factor receptor kinase substrate 8-like protein 3b isoform X1</fullName>
    </submittedName>
</protein>
<keyword evidence="9" id="KW-0675">Receptor</keyword>
<dbReference type="GO" id="GO:0032587">
    <property type="term" value="C:ruffle membrane"/>
    <property type="evidence" value="ECO:0007669"/>
    <property type="project" value="TreeGrafter"/>
</dbReference>
<dbReference type="Pfam" id="PF08416">
    <property type="entry name" value="PTB"/>
    <property type="match status" value="1"/>
</dbReference>
<dbReference type="Pfam" id="PF18016">
    <property type="entry name" value="SAM_3"/>
    <property type="match status" value="1"/>
</dbReference>
<evidence type="ECO:0000313" key="9">
    <source>
        <dbReference type="EMBL" id="CAJ1085364.1"/>
    </source>
</evidence>
<proteinExistence type="inferred from homology"/>
<dbReference type="FunFam" id="2.30.29.30:FF:000293">
    <property type="entry name" value="EPS8 like 3"/>
    <property type="match status" value="1"/>
</dbReference>
<dbReference type="InterPro" id="IPR033928">
    <property type="entry name" value="EPS8_PTB"/>
</dbReference>
<dbReference type="GO" id="GO:0005737">
    <property type="term" value="C:cytoplasm"/>
    <property type="evidence" value="ECO:0007669"/>
    <property type="project" value="UniProtKB-SubCell"/>
</dbReference>
<dbReference type="PANTHER" id="PTHR12287:SF22">
    <property type="entry name" value="EPIDERMAL GROWTH FACTOR RECEPTOR KINASE SUBSTRATE 8-LIKE PROTEIN 3"/>
    <property type="match status" value="1"/>
</dbReference>
<evidence type="ECO:0000256" key="5">
    <source>
        <dbReference type="ARBA" id="ARBA00022553"/>
    </source>
</evidence>
<dbReference type="InterPro" id="IPR036028">
    <property type="entry name" value="SH3-like_dom_sf"/>
</dbReference>
<name>A0AAV1HJA7_XYRNO</name>
<dbReference type="InterPro" id="IPR035462">
    <property type="entry name" value="Eps8_SH3"/>
</dbReference>
<evidence type="ECO:0000256" key="4">
    <source>
        <dbReference type="ARBA" id="ARBA00022490"/>
    </source>
</evidence>
<feature type="region of interest" description="Disordered" evidence="7">
    <location>
        <begin position="458"/>
        <end position="507"/>
    </location>
</feature>
<dbReference type="InterPro" id="IPR011993">
    <property type="entry name" value="PH-like_dom_sf"/>
</dbReference>
<keyword evidence="9" id="KW-0808">Transferase</keyword>
<dbReference type="GO" id="GO:0035023">
    <property type="term" value="P:regulation of Rho protein signal transduction"/>
    <property type="evidence" value="ECO:0007669"/>
    <property type="project" value="TreeGrafter"/>
</dbReference>
<dbReference type="Gene3D" id="2.30.30.40">
    <property type="entry name" value="SH3 Domains"/>
    <property type="match status" value="1"/>
</dbReference>
<feature type="compositionally biased region" description="Polar residues" evidence="7">
    <location>
        <begin position="35"/>
        <end position="46"/>
    </location>
</feature>
<dbReference type="SUPFAM" id="SSF50729">
    <property type="entry name" value="PH domain-like"/>
    <property type="match status" value="1"/>
</dbReference>
<dbReference type="InterPro" id="IPR041418">
    <property type="entry name" value="SAM_3"/>
</dbReference>
<keyword evidence="9" id="KW-0418">Kinase</keyword>
<feature type="region of interest" description="Disordered" evidence="7">
    <location>
        <begin position="213"/>
        <end position="268"/>
    </location>
</feature>
<dbReference type="Proteomes" id="UP001178508">
    <property type="component" value="Chromosome 22"/>
</dbReference>
<evidence type="ECO:0000256" key="3">
    <source>
        <dbReference type="ARBA" id="ARBA00022443"/>
    </source>
</evidence>
<feature type="compositionally biased region" description="Pro residues" evidence="7">
    <location>
        <begin position="232"/>
        <end position="242"/>
    </location>
</feature>
<dbReference type="GO" id="GO:0007266">
    <property type="term" value="P:Rho protein signal transduction"/>
    <property type="evidence" value="ECO:0007669"/>
    <property type="project" value="TreeGrafter"/>
</dbReference>
<dbReference type="Gene3D" id="1.10.150.50">
    <property type="entry name" value="Transcription Factor, Ets-1"/>
    <property type="match status" value="1"/>
</dbReference>
<dbReference type="InterPro" id="IPR055093">
    <property type="entry name" value="EPS8_2nd"/>
</dbReference>
<dbReference type="PANTHER" id="PTHR12287">
    <property type="entry name" value="EPIDERMAL GROWTH FACTOR RECEPTOR KINASE SUBSTRATE EPS8-RELATED PROTEIN"/>
    <property type="match status" value="1"/>
</dbReference>
<dbReference type="PROSITE" id="PS50002">
    <property type="entry name" value="SH3"/>
    <property type="match status" value="1"/>
</dbReference>
<sequence>MFGNPGPFSYSPRGFSPEDIPQMRRTFPQDDHRSSPLQRNNTSRPSGKSIYMQRKEYSEELNRKPDNLHVRVEHLFTCELDDQEVKTVEGCVAKLKRLDAKGRIWSQEMILEVQGANLLLCDIETKAELEMLPLSSILQTKAVKDSCAYNSLLTITVQGRNKPFSQVYMFQCEETGAELIKSDLDKVLRGGVDVEPRRETPDIRSNLENLIGQHAPGSFRHTGPAMQRERTPPPLPDHPPPKWSNREPEQVSPPWSYSPREPQIPQTQPDFRDQQLTQEVPFTPELSDEERNTEILNHVITDMEIFMENVKAATTAPVQQENNNKKKMFKKKKPKTNIPRLPSWEEYTSFLQKIKYGFNLLGQLDGTLTSISAAEYVHIFFSSLGMVISHYPADLPPTVLSPLLTVSALRLLSDVVSPEEDALWRSLGDSWNIPRSHWPNDDIPVYIPEFYDGWQPPPPSGVASRPPFRNGPMRNSQHSPPDYRQEEPVSNGPWASTPPPPQHSAEPPLYMRAMYDFMARNNQELSIMKGDVVEVVQKTRQWWVIRNSRGEEGSVPQNILEPMESSEPMEDLQRGTRGAGNLDMTSTPAEVGAWLSYKGFSNITVRSLGVLSGGQLLKMTKDQIRAVCPEEGGRVFFQLQASKSAIALASEPSGRYNSESPGRYNSEPPGRYNGEPPGRYNSEPPGRYNSEPPGRYNSRY</sequence>
<reference evidence="9" key="1">
    <citation type="submission" date="2023-08" db="EMBL/GenBank/DDBJ databases">
        <authorList>
            <person name="Alioto T."/>
            <person name="Alioto T."/>
            <person name="Gomez Garrido J."/>
        </authorList>
    </citation>
    <scope>NUCLEOTIDE SEQUENCE</scope>
</reference>
<dbReference type="InterPro" id="IPR013761">
    <property type="entry name" value="SAM/pointed_sf"/>
</dbReference>
<dbReference type="Pfam" id="PF00018">
    <property type="entry name" value="SH3_1"/>
    <property type="match status" value="1"/>
</dbReference>
<dbReference type="CDD" id="cd11764">
    <property type="entry name" value="SH3_Eps8"/>
    <property type="match status" value="1"/>
</dbReference>
<dbReference type="GO" id="GO:0016301">
    <property type="term" value="F:kinase activity"/>
    <property type="evidence" value="ECO:0007669"/>
    <property type="project" value="UniProtKB-KW"/>
</dbReference>
<evidence type="ECO:0000256" key="7">
    <source>
        <dbReference type="SAM" id="MobiDB-lite"/>
    </source>
</evidence>
<dbReference type="AlphaFoldDB" id="A0AAV1HJA7"/>
<dbReference type="GO" id="GO:1900029">
    <property type="term" value="P:positive regulation of ruffle assembly"/>
    <property type="evidence" value="ECO:0007669"/>
    <property type="project" value="TreeGrafter"/>
</dbReference>
<comment type="similarity">
    <text evidence="2">Belongs to the EPS8 family.</text>
</comment>
<keyword evidence="3 6" id="KW-0728">SH3 domain</keyword>
<feature type="domain" description="SH3" evidence="8">
    <location>
        <begin position="506"/>
        <end position="565"/>
    </location>
</feature>
<dbReference type="InterPro" id="IPR001452">
    <property type="entry name" value="SH3_domain"/>
</dbReference>
<keyword evidence="4" id="KW-0963">Cytoplasm</keyword>
<dbReference type="InterPro" id="IPR039801">
    <property type="entry name" value="EPS8-like"/>
</dbReference>
<evidence type="ECO:0000256" key="6">
    <source>
        <dbReference type="PROSITE-ProRule" id="PRU00192"/>
    </source>
</evidence>
<feature type="region of interest" description="Disordered" evidence="7">
    <location>
        <begin position="1"/>
        <end position="50"/>
    </location>
</feature>
<dbReference type="GO" id="GO:0003779">
    <property type="term" value="F:actin binding"/>
    <property type="evidence" value="ECO:0007669"/>
    <property type="project" value="TreeGrafter"/>
</dbReference>
<comment type="subcellular location">
    <subcellularLocation>
        <location evidence="1">Cytoplasm</location>
    </subcellularLocation>
</comment>
<dbReference type="GO" id="GO:0031982">
    <property type="term" value="C:vesicle"/>
    <property type="evidence" value="ECO:0007669"/>
    <property type="project" value="TreeGrafter"/>
</dbReference>
<dbReference type="Gene3D" id="2.30.29.30">
    <property type="entry name" value="Pleckstrin-homology domain (PH domain)/Phosphotyrosine-binding domain (PTB)"/>
    <property type="match status" value="1"/>
</dbReference>
<dbReference type="Pfam" id="PF22975">
    <property type="entry name" value="EPS8_2nd"/>
    <property type="match status" value="1"/>
</dbReference>
<accession>A0AAV1HJA7</accession>
<evidence type="ECO:0000256" key="1">
    <source>
        <dbReference type="ARBA" id="ARBA00004496"/>
    </source>
</evidence>
<dbReference type="SMART" id="SM00326">
    <property type="entry name" value="SH3"/>
    <property type="match status" value="1"/>
</dbReference>
<evidence type="ECO:0000313" key="10">
    <source>
        <dbReference type="Proteomes" id="UP001178508"/>
    </source>
</evidence>
<evidence type="ECO:0000259" key="8">
    <source>
        <dbReference type="PROSITE" id="PS50002"/>
    </source>
</evidence>
<dbReference type="CDD" id="cd01210">
    <property type="entry name" value="PTB_EPS8"/>
    <property type="match status" value="1"/>
</dbReference>
<keyword evidence="10" id="KW-1185">Reference proteome</keyword>
<dbReference type="SUPFAM" id="SSF50044">
    <property type="entry name" value="SH3-domain"/>
    <property type="match status" value="1"/>
</dbReference>